<name>A0AAD0DS18_9PSED</name>
<dbReference type="GO" id="GO:0000725">
    <property type="term" value="P:recombinational repair"/>
    <property type="evidence" value="ECO:0007669"/>
    <property type="project" value="TreeGrafter"/>
</dbReference>
<dbReference type="GO" id="GO:0033202">
    <property type="term" value="C:DNA helicase complex"/>
    <property type="evidence" value="ECO:0007669"/>
    <property type="project" value="TreeGrafter"/>
</dbReference>
<protein>
    <submittedName>
        <fullName evidence="7">ImmA/IrrE family metallo-endopeptidase</fullName>
    </submittedName>
</protein>
<dbReference type="Gene3D" id="3.40.50.300">
    <property type="entry name" value="P-loop containing nucleotide triphosphate hydrolases"/>
    <property type="match status" value="1"/>
</dbReference>
<evidence type="ECO:0000256" key="5">
    <source>
        <dbReference type="PROSITE-ProRule" id="PRU00560"/>
    </source>
</evidence>
<evidence type="ECO:0000256" key="2">
    <source>
        <dbReference type="ARBA" id="ARBA00022801"/>
    </source>
</evidence>
<keyword evidence="4 5" id="KW-0067">ATP-binding</keyword>
<evidence type="ECO:0000256" key="3">
    <source>
        <dbReference type="ARBA" id="ARBA00022806"/>
    </source>
</evidence>
<evidence type="ECO:0000256" key="1">
    <source>
        <dbReference type="ARBA" id="ARBA00022741"/>
    </source>
</evidence>
<dbReference type="InterPro" id="IPR014016">
    <property type="entry name" value="UvrD-like_ATP-bd"/>
</dbReference>
<accession>A0AAD0DS18</accession>
<dbReference type="Gene3D" id="1.10.10.160">
    <property type="match status" value="1"/>
</dbReference>
<dbReference type="EMBL" id="CP026562">
    <property type="protein sequence ID" value="AVB18494.1"/>
    <property type="molecule type" value="Genomic_DNA"/>
</dbReference>
<dbReference type="SUPFAM" id="SSF52540">
    <property type="entry name" value="P-loop containing nucleoside triphosphate hydrolases"/>
    <property type="match status" value="1"/>
</dbReference>
<dbReference type="PANTHER" id="PTHR11070:SF59">
    <property type="entry name" value="DNA 3'-5' HELICASE"/>
    <property type="match status" value="1"/>
</dbReference>
<gene>
    <name evidence="7" type="ORF">BKM03_03770</name>
</gene>
<dbReference type="AlphaFoldDB" id="A0AAD0DS18"/>
<keyword evidence="3 5" id="KW-0347">Helicase</keyword>
<dbReference type="RefSeq" id="WP_099160168.1">
    <property type="nucleotide sequence ID" value="NZ_CP026562.1"/>
</dbReference>
<dbReference type="GO" id="GO:0016787">
    <property type="term" value="F:hydrolase activity"/>
    <property type="evidence" value="ECO:0007669"/>
    <property type="project" value="UniProtKB-UniRule"/>
</dbReference>
<evidence type="ECO:0000259" key="6">
    <source>
        <dbReference type="PROSITE" id="PS51198"/>
    </source>
</evidence>
<dbReference type="Proteomes" id="UP000236903">
    <property type="component" value="Chromosome"/>
</dbReference>
<dbReference type="PANTHER" id="PTHR11070">
    <property type="entry name" value="UVRD / RECB / PCRA DNA HELICASE FAMILY MEMBER"/>
    <property type="match status" value="1"/>
</dbReference>
<evidence type="ECO:0000256" key="4">
    <source>
        <dbReference type="ARBA" id="ARBA00022840"/>
    </source>
</evidence>
<dbReference type="InterPro" id="IPR027417">
    <property type="entry name" value="P-loop_NTPase"/>
</dbReference>
<dbReference type="InterPro" id="IPR013986">
    <property type="entry name" value="DExx_box_DNA_helicase_dom_sf"/>
</dbReference>
<dbReference type="CDD" id="cd17932">
    <property type="entry name" value="DEXQc_UvrD"/>
    <property type="match status" value="1"/>
</dbReference>
<evidence type="ECO:0000313" key="8">
    <source>
        <dbReference type="Proteomes" id="UP000236903"/>
    </source>
</evidence>
<dbReference type="GO" id="GO:0005524">
    <property type="term" value="F:ATP binding"/>
    <property type="evidence" value="ECO:0007669"/>
    <property type="project" value="UniProtKB-UniRule"/>
</dbReference>
<reference evidence="7 8" key="1">
    <citation type="submission" date="2018-02" db="EMBL/GenBank/DDBJ databases">
        <title>Comparative genomics of Pseudomonas syringae.</title>
        <authorList>
            <person name="Hulin M.T."/>
        </authorList>
    </citation>
    <scope>NUCLEOTIDE SEQUENCE [LARGE SCALE GENOMIC DNA]</scope>
    <source>
        <strain evidence="7 8">R2leaf</strain>
    </source>
</reference>
<feature type="domain" description="UvrD-like helicase ATP-binding" evidence="6">
    <location>
        <begin position="198"/>
        <end position="497"/>
    </location>
</feature>
<sequence>MDATEAARLEAEKIHLAAVAEGSDPWCPLQFALIEAGRRHLDVYGLPKGDPALKGGQAVFDSQAGAILYQDIGSDFDRAFLVAHELGHLVLEGGTDDAVTLDAQPERSTEDSPVGADSLIDYGARERREIKMDLFAREFLIPRSVACTLHVEDGLSSLEIAQRLGAPLPVVQQQLLDALLLPRVSTGQENSLNDRGDIRPDLSQQVAASHRDSPFQLQAGPGTGKTRTLVQRVEKLILDGEDPSAILVLTFSNKAASELSERIALSNPLAAAAMWIGTFHAFGLDIIRRFHQILKLPPEPRLIDRLEGIELLEAEIPRLSLQHYRNLWDPTLDLNDMLSAISRAKDESIEATEYIRLAESMTRNAGGDSAALLRAEKCLEVASVYEAYERLMRERKLIDFGDLISYPVRLVETHAEVRGALRRRHKHVLVDEYQDVNRSSVRLLKAIVGGGENLWVVGDARQSIYRFRGASASNMAHFSEDFPGAVIEKLGVNYRSKQEIVDTFATFSTAMKASQGALPLSLTASRGGAGAHPELSIVGSTAEEISALAGSIETLRVVADRKLTQ</sequence>
<dbReference type="InterPro" id="IPR000212">
    <property type="entry name" value="DNA_helicase_UvrD/REP"/>
</dbReference>
<evidence type="ECO:0000313" key="7">
    <source>
        <dbReference type="EMBL" id="AVB18494.1"/>
    </source>
</evidence>
<keyword evidence="2 5" id="KW-0378">Hydrolase</keyword>
<dbReference type="PROSITE" id="PS51198">
    <property type="entry name" value="UVRD_HELICASE_ATP_BIND"/>
    <property type="match status" value="1"/>
</dbReference>
<dbReference type="GO" id="GO:0003677">
    <property type="term" value="F:DNA binding"/>
    <property type="evidence" value="ECO:0007669"/>
    <property type="project" value="InterPro"/>
</dbReference>
<organism evidence="7 8">
    <name type="scientific">Pseudomonas avellanae</name>
    <dbReference type="NCBI Taxonomy" id="46257"/>
    <lineage>
        <taxon>Bacteria</taxon>
        <taxon>Pseudomonadati</taxon>
        <taxon>Pseudomonadota</taxon>
        <taxon>Gammaproteobacteria</taxon>
        <taxon>Pseudomonadales</taxon>
        <taxon>Pseudomonadaceae</taxon>
        <taxon>Pseudomonas</taxon>
    </lineage>
</organism>
<dbReference type="GO" id="GO:0005829">
    <property type="term" value="C:cytosol"/>
    <property type="evidence" value="ECO:0007669"/>
    <property type="project" value="TreeGrafter"/>
</dbReference>
<feature type="binding site" evidence="5">
    <location>
        <begin position="219"/>
        <end position="226"/>
    </location>
    <ligand>
        <name>ATP</name>
        <dbReference type="ChEBI" id="CHEBI:30616"/>
    </ligand>
</feature>
<dbReference type="GO" id="GO:0043138">
    <property type="term" value="F:3'-5' DNA helicase activity"/>
    <property type="evidence" value="ECO:0007669"/>
    <property type="project" value="TreeGrafter"/>
</dbReference>
<dbReference type="Pfam" id="PF00580">
    <property type="entry name" value="UvrD-helicase"/>
    <property type="match status" value="1"/>
</dbReference>
<keyword evidence="1 5" id="KW-0547">Nucleotide-binding</keyword>
<dbReference type="KEGG" id="pavl:BKM03_03770"/>
<proteinExistence type="predicted"/>